<evidence type="ECO:0000256" key="1">
    <source>
        <dbReference type="SAM" id="SignalP"/>
    </source>
</evidence>
<sequence>MHRYLLFTLSLLLLWVWNAQAQEAKFRKRPRSLFKQPDCYCTNRGLRVELGDFSCLYVDGTAYLAQCQMALNNPMWRKIQDGCPTTQLDSKQQADYPLKDVGGIE</sequence>
<evidence type="ECO:0000313" key="3">
    <source>
        <dbReference type="Proteomes" id="UP000076577"/>
    </source>
</evidence>
<evidence type="ECO:0000313" key="2">
    <source>
        <dbReference type="EMBL" id="KZL16709.1"/>
    </source>
</evidence>
<dbReference type="AlphaFoldDB" id="A0A165WMR9"/>
<keyword evidence="1" id="KW-0732">Signal</keyword>
<feature type="chain" id="PRO_5007868621" evidence="1">
    <location>
        <begin position="22"/>
        <end position="105"/>
    </location>
</feature>
<dbReference type="Proteomes" id="UP000076577">
    <property type="component" value="Unassembled WGS sequence"/>
</dbReference>
<protein>
    <submittedName>
        <fullName evidence="2">Uncharacterized protein</fullName>
    </submittedName>
</protein>
<accession>A0A165WMR9</accession>
<dbReference type="EMBL" id="LMCB01000044">
    <property type="protein sequence ID" value="KZL16709.1"/>
    <property type="molecule type" value="Genomic_DNA"/>
</dbReference>
<name>A0A165WMR9_9HYPH</name>
<comment type="caution">
    <text evidence="2">The sequence shown here is derived from an EMBL/GenBank/DDBJ whole genome shotgun (WGS) entry which is preliminary data.</text>
</comment>
<reference evidence="2 3" key="1">
    <citation type="journal article" date="2016" name="Front. Microbiol.">
        <title>Comparative Genomic Analysis Reveals a Diverse Repertoire of Genes Involved in Prokaryote-Eukaryote Interactions within the Pseudovibrio Genus.</title>
        <authorList>
            <person name="Romano S."/>
            <person name="Fernandez-Guerra A."/>
            <person name="Reen F.J."/>
            <person name="Glockner F.O."/>
            <person name="Crowley S.P."/>
            <person name="O'Sullivan O."/>
            <person name="Cotter P.D."/>
            <person name="Adams C."/>
            <person name="Dobson A.D."/>
            <person name="O'Gara F."/>
        </authorList>
    </citation>
    <scope>NUCLEOTIDE SEQUENCE [LARGE SCALE GENOMIC DNA]</scope>
    <source>
        <strain evidence="2 3">Ad2</strain>
    </source>
</reference>
<feature type="signal peptide" evidence="1">
    <location>
        <begin position="1"/>
        <end position="21"/>
    </location>
</feature>
<keyword evidence="3" id="KW-1185">Reference proteome</keyword>
<organism evidence="2 3">
    <name type="scientific">Pseudovibrio axinellae</name>
    <dbReference type="NCBI Taxonomy" id="989403"/>
    <lineage>
        <taxon>Bacteria</taxon>
        <taxon>Pseudomonadati</taxon>
        <taxon>Pseudomonadota</taxon>
        <taxon>Alphaproteobacteria</taxon>
        <taxon>Hyphomicrobiales</taxon>
        <taxon>Stappiaceae</taxon>
        <taxon>Pseudovibrio</taxon>
    </lineage>
</organism>
<gene>
    <name evidence="2" type="ORF">PsAD2_03325</name>
</gene>
<proteinExistence type="predicted"/>
<dbReference type="PATRIC" id="fig|989403.3.peg.3575"/>